<reference evidence="2 3" key="1">
    <citation type="submission" date="2020-02" db="EMBL/GenBank/DDBJ databases">
        <title>Whole-genome analyses of novel actinobacteria.</title>
        <authorList>
            <person name="Sahin N."/>
            <person name="Tatar D."/>
        </authorList>
    </citation>
    <scope>NUCLEOTIDE SEQUENCE [LARGE SCALE GENOMIC DNA]</scope>
    <source>
        <strain evidence="2 3">SB3404</strain>
    </source>
</reference>
<dbReference type="RefSeq" id="WP_165301862.1">
    <property type="nucleotide sequence ID" value="NZ_JAAKZZ010000411.1"/>
</dbReference>
<sequence>MAATAELLISALSPLPRQELHSKPGHGPADVSGASLPALGLDGSCTCGCVEAPLTSEPPLADVAPLTSEPPLGELPLTSEPTGAGYGTEPSDI</sequence>
<evidence type="ECO:0000313" key="3">
    <source>
        <dbReference type="Proteomes" id="UP000477722"/>
    </source>
</evidence>
<feature type="region of interest" description="Disordered" evidence="1">
    <location>
        <begin position="56"/>
        <end position="93"/>
    </location>
</feature>
<name>A0A6G4X687_9ACTN</name>
<dbReference type="EMBL" id="JAAKZZ010000411">
    <property type="protein sequence ID" value="NGO72181.1"/>
    <property type="molecule type" value="Genomic_DNA"/>
</dbReference>
<comment type="caution">
    <text evidence="2">The sequence shown here is derived from an EMBL/GenBank/DDBJ whole genome shotgun (WGS) entry which is preliminary data.</text>
</comment>
<evidence type="ECO:0000256" key="1">
    <source>
        <dbReference type="SAM" id="MobiDB-lite"/>
    </source>
</evidence>
<dbReference type="AlphaFoldDB" id="A0A6G4X687"/>
<accession>A0A6G4X687</accession>
<dbReference type="Proteomes" id="UP000477722">
    <property type="component" value="Unassembled WGS sequence"/>
</dbReference>
<keyword evidence="3" id="KW-1185">Reference proteome</keyword>
<proteinExistence type="predicted"/>
<protein>
    <submittedName>
        <fullName evidence="2">Uncharacterized protein</fullName>
    </submittedName>
</protein>
<feature type="region of interest" description="Disordered" evidence="1">
    <location>
        <begin position="13"/>
        <end position="35"/>
    </location>
</feature>
<evidence type="ECO:0000313" key="2">
    <source>
        <dbReference type="EMBL" id="NGO72181.1"/>
    </source>
</evidence>
<gene>
    <name evidence="2" type="ORF">G5C65_28305</name>
</gene>
<organism evidence="2 3">
    <name type="scientific">Streptomyces boncukensis</name>
    <dbReference type="NCBI Taxonomy" id="2711219"/>
    <lineage>
        <taxon>Bacteria</taxon>
        <taxon>Bacillati</taxon>
        <taxon>Actinomycetota</taxon>
        <taxon>Actinomycetes</taxon>
        <taxon>Kitasatosporales</taxon>
        <taxon>Streptomycetaceae</taxon>
        <taxon>Streptomyces</taxon>
    </lineage>
</organism>